<evidence type="ECO:0000313" key="2">
    <source>
        <dbReference type="EMBL" id="KAH9510447.1"/>
    </source>
</evidence>
<reference evidence="2" key="1">
    <citation type="submission" date="2013-05" db="EMBL/GenBank/DDBJ databases">
        <authorList>
            <person name="Yim A.K.Y."/>
            <person name="Chan T.F."/>
            <person name="Ji K.M."/>
            <person name="Liu X.Y."/>
            <person name="Zhou J.W."/>
            <person name="Li R.Q."/>
            <person name="Yang K.Y."/>
            <person name="Li J."/>
            <person name="Li M."/>
            <person name="Law P.T.W."/>
            <person name="Wu Y.L."/>
            <person name="Cai Z.L."/>
            <person name="Qin H."/>
            <person name="Bao Y."/>
            <person name="Leung R.K.K."/>
            <person name="Ng P.K.S."/>
            <person name="Zou J."/>
            <person name="Zhong X.J."/>
            <person name="Ran P.X."/>
            <person name="Zhong N.S."/>
            <person name="Liu Z.G."/>
            <person name="Tsui S.K.W."/>
        </authorList>
    </citation>
    <scope>NUCLEOTIDE SEQUENCE</scope>
    <source>
        <strain evidence="2">Derf</strain>
        <tissue evidence="2">Whole organism</tissue>
    </source>
</reference>
<feature type="region of interest" description="Disordered" evidence="1">
    <location>
        <begin position="1"/>
        <end position="21"/>
    </location>
</feature>
<organism evidence="2 3">
    <name type="scientific">Dermatophagoides farinae</name>
    <name type="common">American house dust mite</name>
    <dbReference type="NCBI Taxonomy" id="6954"/>
    <lineage>
        <taxon>Eukaryota</taxon>
        <taxon>Metazoa</taxon>
        <taxon>Ecdysozoa</taxon>
        <taxon>Arthropoda</taxon>
        <taxon>Chelicerata</taxon>
        <taxon>Arachnida</taxon>
        <taxon>Acari</taxon>
        <taxon>Acariformes</taxon>
        <taxon>Sarcoptiformes</taxon>
        <taxon>Astigmata</taxon>
        <taxon>Psoroptidia</taxon>
        <taxon>Analgoidea</taxon>
        <taxon>Pyroglyphidae</taxon>
        <taxon>Dermatophagoidinae</taxon>
        <taxon>Dermatophagoides</taxon>
    </lineage>
</organism>
<feature type="non-terminal residue" evidence="2">
    <location>
        <position position="1"/>
    </location>
</feature>
<evidence type="ECO:0000256" key="1">
    <source>
        <dbReference type="SAM" id="MobiDB-lite"/>
    </source>
</evidence>
<keyword evidence="3" id="KW-1185">Reference proteome</keyword>
<dbReference type="AlphaFoldDB" id="A0A922HWZ4"/>
<sequence>MNLWSTKLGHKNDDEVQQTNHHHTRRSFVEFFHHHSSFSSIYVSYSFPKKKQQQQQQQQGKLFNHQFFPFLMINRESKKKFNLDAIDLHIHHCSAADF</sequence>
<reference evidence="2" key="2">
    <citation type="journal article" date="2022" name="Res Sq">
        <title>Comparative Genomics Reveals Insights into the Divergent Evolution of Astigmatic Mites and Household Pest Adaptations.</title>
        <authorList>
            <person name="Xiong Q."/>
            <person name="Wan A.T.-Y."/>
            <person name="Liu X.-Y."/>
            <person name="Fung C.S.-H."/>
            <person name="Xiao X."/>
            <person name="Malainual N."/>
            <person name="Hou J."/>
            <person name="Wang L."/>
            <person name="Wang M."/>
            <person name="Yang K."/>
            <person name="Cui Y."/>
            <person name="Leung E."/>
            <person name="Nong W."/>
            <person name="Shin S.-K."/>
            <person name="Au S."/>
            <person name="Jeong K.Y."/>
            <person name="Chew F.T."/>
            <person name="Hui J."/>
            <person name="Leung T.F."/>
            <person name="Tungtrongchitr A."/>
            <person name="Zhong N."/>
            <person name="Liu Z."/>
            <person name="Tsui S."/>
        </authorList>
    </citation>
    <scope>NUCLEOTIDE SEQUENCE</scope>
    <source>
        <strain evidence="2">Derf</strain>
        <tissue evidence="2">Whole organism</tissue>
    </source>
</reference>
<evidence type="ECO:0000313" key="3">
    <source>
        <dbReference type="Proteomes" id="UP000790347"/>
    </source>
</evidence>
<dbReference type="EMBL" id="ASGP02000004">
    <property type="protein sequence ID" value="KAH9510447.1"/>
    <property type="molecule type" value="Genomic_DNA"/>
</dbReference>
<name>A0A922HWZ4_DERFA</name>
<dbReference type="Proteomes" id="UP000790347">
    <property type="component" value="Unassembled WGS sequence"/>
</dbReference>
<comment type="caution">
    <text evidence="2">The sequence shown here is derived from an EMBL/GenBank/DDBJ whole genome shotgun (WGS) entry which is preliminary data.</text>
</comment>
<proteinExistence type="predicted"/>
<accession>A0A922HWZ4</accession>
<gene>
    <name evidence="2" type="ORF">DERF_008966</name>
</gene>
<protein>
    <submittedName>
        <fullName evidence="2">Uncharacterized protein</fullName>
    </submittedName>
</protein>